<keyword evidence="10" id="KW-1185">Reference proteome</keyword>
<dbReference type="SUPFAM" id="SSF52343">
    <property type="entry name" value="Ferredoxin reductase-like, C-terminal NADP-linked domain"/>
    <property type="match status" value="1"/>
</dbReference>
<dbReference type="Proteomes" id="UP000313231">
    <property type="component" value="Unassembled WGS sequence"/>
</dbReference>
<dbReference type="OrthoDB" id="3807506at2"/>
<dbReference type="Gene3D" id="3.40.50.80">
    <property type="entry name" value="Nucleotide-binding domain of ferredoxin-NADP reductase (FNR) module"/>
    <property type="match status" value="1"/>
</dbReference>
<dbReference type="Pfam" id="PF00175">
    <property type="entry name" value="NAD_binding_1"/>
    <property type="match status" value="1"/>
</dbReference>
<dbReference type="InterPro" id="IPR001041">
    <property type="entry name" value="2Fe-2S_ferredoxin-type"/>
</dbReference>
<dbReference type="CDD" id="cd00207">
    <property type="entry name" value="fer2"/>
    <property type="match status" value="1"/>
</dbReference>
<protein>
    <submittedName>
        <fullName evidence="9">Oxidoreductase</fullName>
    </submittedName>
</protein>
<dbReference type="EMBL" id="VDMP01000008">
    <property type="protein sequence ID" value="TNM50813.1"/>
    <property type="molecule type" value="Genomic_DNA"/>
</dbReference>
<keyword evidence="7" id="KW-0411">Iron-sulfur</keyword>
<dbReference type="GO" id="GO:0051537">
    <property type="term" value="F:2 iron, 2 sulfur cluster binding"/>
    <property type="evidence" value="ECO:0007669"/>
    <property type="project" value="UniProtKB-KW"/>
</dbReference>
<dbReference type="Pfam" id="PF00111">
    <property type="entry name" value="Fer2"/>
    <property type="match status" value="1"/>
</dbReference>
<dbReference type="PANTHER" id="PTHR47354:SF1">
    <property type="entry name" value="CARNITINE MONOOXYGENASE REDUCTASE SUBUNIT"/>
    <property type="match status" value="1"/>
</dbReference>
<name>A0A5C4WSG5_9ACTN</name>
<dbReference type="PANTHER" id="PTHR47354">
    <property type="entry name" value="NADH OXIDOREDUCTASE HCR"/>
    <property type="match status" value="1"/>
</dbReference>
<comment type="cofactor">
    <cofactor evidence="1">
        <name>FAD</name>
        <dbReference type="ChEBI" id="CHEBI:57692"/>
    </cofactor>
</comment>
<evidence type="ECO:0000256" key="6">
    <source>
        <dbReference type="ARBA" id="ARBA00023004"/>
    </source>
</evidence>
<evidence type="ECO:0000256" key="1">
    <source>
        <dbReference type="ARBA" id="ARBA00001974"/>
    </source>
</evidence>
<dbReference type="RefSeq" id="WP_139620904.1">
    <property type="nucleotide sequence ID" value="NZ_VDMP01000008.1"/>
</dbReference>
<keyword evidence="6" id="KW-0408">Iron</keyword>
<feature type="non-terminal residue" evidence="9">
    <location>
        <position position="1"/>
    </location>
</feature>
<keyword evidence="3" id="KW-0001">2Fe-2S</keyword>
<proteinExistence type="predicted"/>
<evidence type="ECO:0000256" key="4">
    <source>
        <dbReference type="ARBA" id="ARBA00022723"/>
    </source>
</evidence>
<comment type="caution">
    <text evidence="9">The sequence shown here is derived from an EMBL/GenBank/DDBJ whole genome shotgun (WGS) entry which is preliminary data.</text>
</comment>
<dbReference type="GO" id="GO:0046872">
    <property type="term" value="F:metal ion binding"/>
    <property type="evidence" value="ECO:0007669"/>
    <property type="project" value="UniProtKB-KW"/>
</dbReference>
<accession>A0A5C4WSG5</accession>
<dbReference type="AlphaFoldDB" id="A0A5C4WSG5"/>
<keyword evidence="2" id="KW-0285">Flavoprotein</keyword>
<dbReference type="PROSITE" id="PS00197">
    <property type="entry name" value="2FE2S_FER_1"/>
    <property type="match status" value="1"/>
</dbReference>
<gene>
    <name evidence="9" type="ORF">FHP29_00395</name>
</gene>
<feature type="domain" description="2Fe-2S ferredoxin-type" evidence="8">
    <location>
        <begin position="153"/>
        <end position="238"/>
    </location>
</feature>
<dbReference type="PRINTS" id="PR00409">
    <property type="entry name" value="PHDIOXRDTASE"/>
</dbReference>
<evidence type="ECO:0000256" key="5">
    <source>
        <dbReference type="ARBA" id="ARBA00023002"/>
    </source>
</evidence>
<sequence>RGGSRYVHDDLAVGDLLSISTPRNNFAMAPAQQVFFIAGGIGITPIMTMIDSAERLGLDWQLLYGGRTRGSMAFTEELSRYGERVTICPQDEAGLLDLTHLQEPIEHAQVYCCGPGPLLAAVEAAASAWPAGAVRFERFTAAQQPPPARTLPFVVELARRGTCVTVTPQQSILDALATVDVSVLTSCREGVCGTCEVGVLDGVPDHRDSLLTDDERTANDRMFVCVSRSVTDRLVLDL</sequence>
<dbReference type="InterPro" id="IPR039261">
    <property type="entry name" value="FNR_nucleotide-bd"/>
</dbReference>
<reference evidence="9 10" key="1">
    <citation type="journal article" date="2016" name="Int. J. Syst. Evol. Microbiol.">
        <title>Nocardioides albidus sp. nov., an actinobacterium isolated from garden soil.</title>
        <authorList>
            <person name="Singh H."/>
            <person name="Du J."/>
            <person name="Trinh H."/>
            <person name="Won K."/>
            <person name="Yang J.E."/>
            <person name="Yin C."/>
            <person name="Kook M."/>
            <person name="Yi T.H."/>
        </authorList>
    </citation>
    <scope>NUCLEOTIDE SEQUENCE [LARGE SCALE GENOMIC DNA]</scope>
    <source>
        <strain evidence="9 10">CCTCC AB 2015297</strain>
    </source>
</reference>
<keyword evidence="5" id="KW-0560">Oxidoreductase</keyword>
<evidence type="ECO:0000256" key="7">
    <source>
        <dbReference type="ARBA" id="ARBA00023014"/>
    </source>
</evidence>
<dbReference type="InterPro" id="IPR001433">
    <property type="entry name" value="OxRdtase_FAD/NAD-bd"/>
</dbReference>
<evidence type="ECO:0000256" key="2">
    <source>
        <dbReference type="ARBA" id="ARBA00022630"/>
    </source>
</evidence>
<dbReference type="InterPro" id="IPR006058">
    <property type="entry name" value="2Fe2S_fd_BS"/>
</dbReference>
<dbReference type="InterPro" id="IPR012675">
    <property type="entry name" value="Beta-grasp_dom_sf"/>
</dbReference>
<dbReference type="SUPFAM" id="SSF54292">
    <property type="entry name" value="2Fe-2S ferredoxin-like"/>
    <property type="match status" value="1"/>
</dbReference>
<dbReference type="InterPro" id="IPR036010">
    <property type="entry name" value="2Fe-2S_ferredoxin-like_sf"/>
</dbReference>
<evidence type="ECO:0000259" key="8">
    <source>
        <dbReference type="PROSITE" id="PS51085"/>
    </source>
</evidence>
<evidence type="ECO:0000313" key="10">
    <source>
        <dbReference type="Proteomes" id="UP000313231"/>
    </source>
</evidence>
<evidence type="ECO:0000313" key="9">
    <source>
        <dbReference type="EMBL" id="TNM50813.1"/>
    </source>
</evidence>
<dbReference type="InterPro" id="IPR050415">
    <property type="entry name" value="MRET"/>
</dbReference>
<keyword evidence="4" id="KW-0479">Metal-binding</keyword>
<dbReference type="Gene3D" id="3.10.20.30">
    <property type="match status" value="1"/>
</dbReference>
<organism evidence="9 10">
    <name type="scientific">Nocardioides albidus</name>
    <dbReference type="NCBI Taxonomy" id="1517589"/>
    <lineage>
        <taxon>Bacteria</taxon>
        <taxon>Bacillati</taxon>
        <taxon>Actinomycetota</taxon>
        <taxon>Actinomycetes</taxon>
        <taxon>Propionibacteriales</taxon>
        <taxon>Nocardioidaceae</taxon>
        <taxon>Nocardioides</taxon>
    </lineage>
</organism>
<dbReference type="PROSITE" id="PS51085">
    <property type="entry name" value="2FE2S_FER_2"/>
    <property type="match status" value="1"/>
</dbReference>
<evidence type="ECO:0000256" key="3">
    <source>
        <dbReference type="ARBA" id="ARBA00022714"/>
    </source>
</evidence>
<dbReference type="CDD" id="cd06185">
    <property type="entry name" value="PDR_like"/>
    <property type="match status" value="1"/>
</dbReference>
<dbReference type="GO" id="GO:0016491">
    <property type="term" value="F:oxidoreductase activity"/>
    <property type="evidence" value="ECO:0007669"/>
    <property type="project" value="UniProtKB-KW"/>
</dbReference>